<reference evidence="2 3" key="1">
    <citation type="submission" date="2015-05" db="EMBL/GenBank/DDBJ databases">
        <title>Genome sequencing and analysis of members of genus Stenotrophomonas.</title>
        <authorList>
            <person name="Patil P.P."/>
            <person name="Midha S."/>
            <person name="Patil P.B."/>
        </authorList>
    </citation>
    <scope>NUCLEOTIDE SEQUENCE [LARGE SCALE GENOMIC DNA]</scope>
    <source>
        <strain evidence="2 3">DSM 21508</strain>
    </source>
</reference>
<dbReference type="Proteomes" id="UP000051386">
    <property type="component" value="Unassembled WGS sequence"/>
</dbReference>
<sequence length="177" mass="18095">MKAQGRKAMLALVLAAASTSAHAMHAEIKVWADVDTTLALLKPDGSPLYDQVQLSFNPGTGLLMPWSAPVRVFSNDTGKDVAVRLANAARLLPVVAAPGAKPVPLDVKLNGQLLGTTGQLYPAGDLFDGVVPGASIVMPLAIAHGSDLPSTAPDPITAAGLYEGTVSIILAQLTAAP</sequence>
<dbReference type="Pfam" id="PF04449">
    <property type="entry name" value="Fimbrial_CS1"/>
    <property type="match status" value="1"/>
</dbReference>
<evidence type="ECO:0008006" key="4">
    <source>
        <dbReference type="Google" id="ProtNLM"/>
    </source>
</evidence>
<keyword evidence="1" id="KW-0732">Signal</keyword>
<dbReference type="Gene3D" id="2.60.40.2040">
    <property type="entry name" value="CFA/I fimbrial subunit E, pilin domain"/>
    <property type="match status" value="1"/>
</dbReference>
<dbReference type="GO" id="GO:0009289">
    <property type="term" value="C:pilus"/>
    <property type="evidence" value="ECO:0007669"/>
    <property type="project" value="InterPro"/>
</dbReference>
<comment type="caution">
    <text evidence="2">The sequence shown here is derived from an EMBL/GenBank/DDBJ whole genome shotgun (WGS) entry which is preliminary data.</text>
</comment>
<organism evidence="2 3">
    <name type="scientific">Stenotrophomonas chelatiphaga</name>
    <dbReference type="NCBI Taxonomy" id="517011"/>
    <lineage>
        <taxon>Bacteria</taxon>
        <taxon>Pseudomonadati</taxon>
        <taxon>Pseudomonadota</taxon>
        <taxon>Gammaproteobacteria</taxon>
        <taxon>Lysobacterales</taxon>
        <taxon>Lysobacteraceae</taxon>
        <taxon>Stenotrophomonas</taxon>
    </lineage>
</organism>
<dbReference type="AlphaFoldDB" id="A0A0R0CN56"/>
<dbReference type="EMBL" id="LDJK01000099">
    <property type="protein sequence ID" value="KRG67198.1"/>
    <property type="molecule type" value="Genomic_DNA"/>
</dbReference>
<evidence type="ECO:0000256" key="1">
    <source>
        <dbReference type="SAM" id="SignalP"/>
    </source>
</evidence>
<feature type="chain" id="PRO_5006394303" description="CS1 type fimbrial major subunit" evidence="1">
    <location>
        <begin position="24"/>
        <end position="177"/>
    </location>
</feature>
<evidence type="ECO:0000313" key="3">
    <source>
        <dbReference type="Proteomes" id="UP000051386"/>
    </source>
</evidence>
<accession>A0A0R0CN56</accession>
<dbReference type="InterPro" id="IPR007540">
    <property type="entry name" value="Fimbrial_CS1-type"/>
</dbReference>
<feature type="signal peptide" evidence="1">
    <location>
        <begin position="1"/>
        <end position="23"/>
    </location>
</feature>
<evidence type="ECO:0000313" key="2">
    <source>
        <dbReference type="EMBL" id="KRG67198.1"/>
    </source>
</evidence>
<proteinExistence type="predicted"/>
<protein>
    <recommendedName>
        <fullName evidence="4">CS1 type fimbrial major subunit</fullName>
    </recommendedName>
</protein>
<keyword evidence="3" id="KW-1185">Reference proteome</keyword>
<gene>
    <name evidence="2" type="ORF">ABB28_16750</name>
</gene>
<name>A0A0R0CN56_9GAMM</name>
<dbReference type="PATRIC" id="fig|517011.3.peg.3602"/>